<dbReference type="Proteomes" id="UP001215280">
    <property type="component" value="Unassembled WGS sequence"/>
</dbReference>
<sequence>MGKIPLVIGMPVTVTQNFDVPGGVVNGSFGTLQSIRYNVDENGNRHAISCVLACEDTVKGLVPGLPDHHVVALEDTIDIKIQHPY</sequence>
<organism evidence="1 2">
    <name type="scientific">Mycena maculata</name>
    <dbReference type="NCBI Taxonomy" id="230809"/>
    <lineage>
        <taxon>Eukaryota</taxon>
        <taxon>Fungi</taxon>
        <taxon>Dikarya</taxon>
        <taxon>Basidiomycota</taxon>
        <taxon>Agaricomycotina</taxon>
        <taxon>Agaricomycetes</taxon>
        <taxon>Agaricomycetidae</taxon>
        <taxon>Agaricales</taxon>
        <taxon>Marasmiineae</taxon>
        <taxon>Mycenaceae</taxon>
        <taxon>Mycena</taxon>
    </lineage>
</organism>
<evidence type="ECO:0000313" key="1">
    <source>
        <dbReference type="EMBL" id="KAJ7779474.1"/>
    </source>
</evidence>
<comment type="caution">
    <text evidence="1">The sequence shown here is derived from an EMBL/GenBank/DDBJ whole genome shotgun (WGS) entry which is preliminary data.</text>
</comment>
<keyword evidence="2" id="KW-1185">Reference proteome</keyword>
<feature type="non-terminal residue" evidence="1">
    <location>
        <position position="85"/>
    </location>
</feature>
<name>A0AAD7K8V9_9AGAR</name>
<evidence type="ECO:0000313" key="2">
    <source>
        <dbReference type="Proteomes" id="UP001215280"/>
    </source>
</evidence>
<dbReference type="AlphaFoldDB" id="A0AAD7K8V9"/>
<accession>A0AAD7K8V9</accession>
<gene>
    <name evidence="1" type="ORF">DFH07DRAFT_730293</name>
</gene>
<proteinExistence type="predicted"/>
<reference evidence="1" key="1">
    <citation type="submission" date="2023-03" db="EMBL/GenBank/DDBJ databases">
        <title>Massive genome expansion in bonnet fungi (Mycena s.s.) driven by repeated elements and novel gene families across ecological guilds.</title>
        <authorList>
            <consortium name="Lawrence Berkeley National Laboratory"/>
            <person name="Harder C.B."/>
            <person name="Miyauchi S."/>
            <person name="Viragh M."/>
            <person name="Kuo A."/>
            <person name="Thoen E."/>
            <person name="Andreopoulos B."/>
            <person name="Lu D."/>
            <person name="Skrede I."/>
            <person name="Drula E."/>
            <person name="Henrissat B."/>
            <person name="Morin E."/>
            <person name="Kohler A."/>
            <person name="Barry K."/>
            <person name="LaButti K."/>
            <person name="Morin E."/>
            <person name="Salamov A."/>
            <person name="Lipzen A."/>
            <person name="Mereny Z."/>
            <person name="Hegedus B."/>
            <person name="Baldrian P."/>
            <person name="Stursova M."/>
            <person name="Weitz H."/>
            <person name="Taylor A."/>
            <person name="Grigoriev I.V."/>
            <person name="Nagy L.G."/>
            <person name="Martin F."/>
            <person name="Kauserud H."/>
        </authorList>
    </citation>
    <scope>NUCLEOTIDE SEQUENCE</scope>
    <source>
        <strain evidence="1">CBHHK188m</strain>
    </source>
</reference>
<dbReference type="EMBL" id="JARJLG010000007">
    <property type="protein sequence ID" value="KAJ7779474.1"/>
    <property type="molecule type" value="Genomic_DNA"/>
</dbReference>
<protein>
    <submittedName>
        <fullName evidence="1">Uncharacterized protein</fullName>
    </submittedName>
</protein>